<dbReference type="PIRSF" id="PIRSF009376">
    <property type="entry name" value="Phospholipase_D_euk"/>
    <property type="match status" value="1"/>
</dbReference>
<dbReference type="Gene3D" id="3.30.870.10">
    <property type="entry name" value="Endonuclease Chain A"/>
    <property type="match status" value="3"/>
</dbReference>
<comment type="similarity">
    <text evidence="1 8">Belongs to the phospholipase D family.</text>
</comment>
<evidence type="ECO:0000256" key="6">
    <source>
        <dbReference type="ARBA" id="ARBA00023288"/>
    </source>
</evidence>
<organism evidence="12 13">
    <name type="scientific">Oryzias sinensis</name>
    <name type="common">Chinese medaka</name>
    <dbReference type="NCBI Taxonomy" id="183150"/>
    <lineage>
        <taxon>Eukaryota</taxon>
        <taxon>Metazoa</taxon>
        <taxon>Chordata</taxon>
        <taxon>Craniata</taxon>
        <taxon>Vertebrata</taxon>
        <taxon>Euteleostomi</taxon>
        <taxon>Actinopterygii</taxon>
        <taxon>Neopterygii</taxon>
        <taxon>Teleostei</taxon>
        <taxon>Neoteleostei</taxon>
        <taxon>Acanthomorphata</taxon>
        <taxon>Ovalentaria</taxon>
        <taxon>Atherinomorphae</taxon>
        <taxon>Beloniformes</taxon>
        <taxon>Adrianichthyidae</taxon>
        <taxon>Oryziinae</taxon>
        <taxon>Oryzias</taxon>
    </lineage>
</organism>
<dbReference type="GO" id="GO:0032534">
    <property type="term" value="P:regulation of microvillus assembly"/>
    <property type="evidence" value="ECO:0007669"/>
    <property type="project" value="TreeGrafter"/>
</dbReference>
<dbReference type="InterPro" id="IPR001736">
    <property type="entry name" value="PLipase_D/transphosphatidylase"/>
</dbReference>
<dbReference type="SUPFAM" id="SSF50729">
    <property type="entry name" value="PH domain-like"/>
    <property type="match status" value="1"/>
</dbReference>
<dbReference type="GeneTree" id="ENSGT00940000155015"/>
<dbReference type="GO" id="GO:0035556">
    <property type="term" value="P:intracellular signal transduction"/>
    <property type="evidence" value="ECO:0007669"/>
    <property type="project" value="InterPro"/>
</dbReference>
<feature type="domain" description="PX" evidence="11">
    <location>
        <begin position="17"/>
        <end position="145"/>
    </location>
</feature>
<keyword evidence="5" id="KW-0443">Lipid metabolism</keyword>
<dbReference type="GO" id="GO:0060627">
    <property type="term" value="P:regulation of vesicle-mediated transport"/>
    <property type="evidence" value="ECO:0007669"/>
    <property type="project" value="TreeGrafter"/>
</dbReference>
<accession>A0A8C7XPW9</accession>
<dbReference type="PANTHER" id="PTHR18896:SF57">
    <property type="entry name" value="PHOSPHOLIPASE D1"/>
    <property type="match status" value="1"/>
</dbReference>
<dbReference type="InterPro" id="IPR015679">
    <property type="entry name" value="PLipase_D_fam"/>
</dbReference>
<sequence length="857" mass="99050">AAIYNTVSFKEAGGKVFLSCPITARVTDVEKHNTLPALYTIELKHGEFTWKVKKKEKHFMELHRELRTYKTFVKLKLHPHRRTTVPKSEATQIPNLPKGGEEEGRGDTVSSRKKQLEDYLNKLLKMQKYRNYHATMEFMDVSQLSFIHDLGPKGLEGIVLKRSGGHRIPGLNCCGHRKMCYHWSKRWLVVKDSFLLYMKPDSGAISFVMLFDKEFSIKVDSKSTETKHGIRVDSLSRSLVLKFSNYRHARWWGQSLEKFAHDHGSAFLKDHRYGSFARVEDDIPAKWYVNGKTYMEDVADALEEAKEEIFITDWWLSPEIFLKRPVVEGNRWRLDCILKRKAEQGVRIFVMLYKEVELALGINSGYSKRTLLQLHPNIKVMRHPDHVSSSVYLWAHHEKIIVIDQSVAFVGGIDLAYGRWDDKEHRLTDVGSVTFAQKGFPPKNSDRVGELSGNTRFWHGKDYCNFVHKDWVQLDKPFDDFIDRHTTPRMPWHDIASVVHGKAARDVARHFIQRWNFTKLVKPKYRALSYPFLLPKSHSTAGEQRYKVPGCVSARVQILRSASDWSAGIKYHEESIHNAYVDVIQQSQHFIYIENQFFISCADNKHVYNKIGDAIAQRIIKAHSEGKKYRVYVVTPLLPGFEGDINTGGGSAIQAVMHFNYRTMNRGEFSIISQLRKEMGDQWINYFSITGLRTHAELGGKLVTELIYVHSKMLIADDNTVIIGKRFMKNQKKITQCRWRRKVTQTQEQGCYIPPFCHFPHSGVKAKEHVSVMTEKNKICFKTVFRCLPSSDVHSIQELEGYLAQPGLDKENPALAQEELKKIRGFLVQFPLQFLCEQNLLPQIGSKEAMVPMEVWT</sequence>
<evidence type="ECO:0000256" key="3">
    <source>
        <dbReference type="ARBA" id="ARBA00022801"/>
    </source>
</evidence>
<dbReference type="InterPro" id="IPR036871">
    <property type="entry name" value="PX_dom_sf"/>
</dbReference>
<evidence type="ECO:0000313" key="13">
    <source>
        <dbReference type="Proteomes" id="UP000694383"/>
    </source>
</evidence>
<dbReference type="Pfam" id="PF00787">
    <property type="entry name" value="PX"/>
    <property type="match status" value="1"/>
</dbReference>
<dbReference type="PROSITE" id="PS50195">
    <property type="entry name" value="PX"/>
    <property type="match status" value="1"/>
</dbReference>
<protein>
    <recommendedName>
        <fullName evidence="8">Phospholipase</fullName>
        <ecNumber evidence="8">3.1.4.4</ecNumber>
    </recommendedName>
</protein>
<dbReference type="Pfam" id="PF00614">
    <property type="entry name" value="PLDc"/>
    <property type="match status" value="1"/>
</dbReference>
<dbReference type="Gene3D" id="3.30.1520.10">
    <property type="entry name" value="Phox-like domain"/>
    <property type="match status" value="1"/>
</dbReference>
<evidence type="ECO:0000256" key="9">
    <source>
        <dbReference type="SAM" id="MobiDB-lite"/>
    </source>
</evidence>
<dbReference type="GO" id="GO:0006654">
    <property type="term" value="P:phosphatidic acid biosynthetic process"/>
    <property type="evidence" value="ECO:0007669"/>
    <property type="project" value="InterPro"/>
</dbReference>
<dbReference type="Proteomes" id="UP000694383">
    <property type="component" value="Unplaced"/>
</dbReference>
<dbReference type="Ensembl" id="ENSOSIT00000016646.1">
    <property type="protein sequence ID" value="ENSOSIP00000015745.1"/>
    <property type="gene ID" value="ENSOSIG00000003455.1"/>
</dbReference>
<reference evidence="12" key="1">
    <citation type="submission" date="2025-08" db="UniProtKB">
        <authorList>
            <consortium name="Ensembl"/>
        </authorList>
    </citation>
    <scope>IDENTIFICATION</scope>
</reference>
<evidence type="ECO:0000259" key="10">
    <source>
        <dbReference type="PROSITE" id="PS50035"/>
    </source>
</evidence>
<keyword evidence="13" id="KW-1185">Reference proteome</keyword>
<keyword evidence="6" id="KW-0449">Lipoprotein</keyword>
<proteinExistence type="inferred from homology"/>
<evidence type="ECO:0000313" key="12">
    <source>
        <dbReference type="Ensembl" id="ENSOSIP00000015745.1"/>
    </source>
</evidence>
<keyword evidence="4 8" id="KW-0442">Lipid degradation</keyword>
<dbReference type="PANTHER" id="PTHR18896">
    <property type="entry name" value="PHOSPHOLIPASE D"/>
    <property type="match status" value="1"/>
</dbReference>
<evidence type="ECO:0000256" key="7">
    <source>
        <dbReference type="ARBA" id="ARBA00037868"/>
    </source>
</evidence>
<dbReference type="GO" id="GO:0012505">
    <property type="term" value="C:endomembrane system"/>
    <property type="evidence" value="ECO:0007669"/>
    <property type="project" value="UniProtKB-SubCell"/>
</dbReference>
<dbReference type="SMART" id="SM00155">
    <property type="entry name" value="PLDc"/>
    <property type="match status" value="2"/>
</dbReference>
<feature type="domain" description="PLD phosphodiesterase" evidence="10">
    <location>
        <begin position="392"/>
        <end position="419"/>
    </location>
</feature>
<dbReference type="InterPro" id="IPR016555">
    <property type="entry name" value="PLipase_D_euk"/>
</dbReference>
<dbReference type="InterPro" id="IPR001849">
    <property type="entry name" value="PH_domain"/>
</dbReference>
<dbReference type="Pfam" id="PF00169">
    <property type="entry name" value="PH"/>
    <property type="match status" value="1"/>
</dbReference>
<evidence type="ECO:0000256" key="5">
    <source>
        <dbReference type="ARBA" id="ARBA00023098"/>
    </source>
</evidence>
<dbReference type="CDD" id="cd01254">
    <property type="entry name" value="PH_PLD"/>
    <property type="match status" value="1"/>
</dbReference>
<dbReference type="EC" id="3.1.4.4" evidence="8"/>
<evidence type="ECO:0000256" key="2">
    <source>
        <dbReference type="ARBA" id="ARBA00022737"/>
    </source>
</evidence>
<dbReference type="FunFam" id="3.30.870.10:FF:000033">
    <property type="entry name" value="Phospholipase"/>
    <property type="match status" value="1"/>
</dbReference>
<name>A0A8C7XPW9_9TELE</name>
<dbReference type="SMART" id="SM00233">
    <property type="entry name" value="PH"/>
    <property type="match status" value="1"/>
</dbReference>
<evidence type="ECO:0000259" key="11">
    <source>
        <dbReference type="PROSITE" id="PS50195"/>
    </source>
</evidence>
<comment type="catalytic activity">
    <reaction evidence="8">
        <text>a 1,2-diacyl-sn-glycero-3-phosphocholine + H2O = a 1,2-diacyl-sn-glycero-3-phosphate + choline + H(+)</text>
        <dbReference type="Rhea" id="RHEA:14445"/>
        <dbReference type="ChEBI" id="CHEBI:15354"/>
        <dbReference type="ChEBI" id="CHEBI:15377"/>
        <dbReference type="ChEBI" id="CHEBI:15378"/>
        <dbReference type="ChEBI" id="CHEBI:57643"/>
        <dbReference type="ChEBI" id="CHEBI:58608"/>
        <dbReference type="EC" id="3.1.4.4"/>
    </reaction>
</comment>
<dbReference type="InterPro" id="IPR011993">
    <property type="entry name" value="PH-like_dom_sf"/>
</dbReference>
<dbReference type="GO" id="GO:0009395">
    <property type="term" value="P:phospholipid catabolic process"/>
    <property type="evidence" value="ECO:0007669"/>
    <property type="project" value="TreeGrafter"/>
</dbReference>
<feature type="compositionally biased region" description="Polar residues" evidence="9">
    <location>
        <begin position="85"/>
        <end position="94"/>
    </location>
</feature>
<dbReference type="GO" id="GO:0004630">
    <property type="term" value="F:phospholipase D activity"/>
    <property type="evidence" value="ECO:0007669"/>
    <property type="project" value="UniProtKB-UniRule"/>
</dbReference>
<keyword evidence="2" id="KW-0677">Repeat</keyword>
<evidence type="ECO:0000256" key="4">
    <source>
        <dbReference type="ARBA" id="ARBA00022963"/>
    </source>
</evidence>
<dbReference type="SUPFAM" id="SSF56024">
    <property type="entry name" value="Phospholipase D/nuclease"/>
    <property type="match status" value="2"/>
</dbReference>
<evidence type="ECO:0000256" key="1">
    <source>
        <dbReference type="ARBA" id="ARBA00008664"/>
    </source>
</evidence>
<dbReference type="FunFam" id="3.30.870.10:FF:000005">
    <property type="entry name" value="Phospholipase"/>
    <property type="match status" value="1"/>
</dbReference>
<comment type="subcellular location">
    <subcellularLocation>
        <location evidence="7">Endomembrane system</location>
        <topology evidence="7">Lipid-anchor</topology>
    </subcellularLocation>
</comment>
<dbReference type="InterPro" id="IPR001683">
    <property type="entry name" value="PX_dom"/>
</dbReference>
<feature type="region of interest" description="Disordered" evidence="9">
    <location>
        <begin position="81"/>
        <end position="113"/>
    </location>
</feature>
<keyword evidence="3 8" id="KW-0378">Hydrolase</keyword>
<reference evidence="12" key="2">
    <citation type="submission" date="2025-09" db="UniProtKB">
        <authorList>
            <consortium name="Ensembl"/>
        </authorList>
    </citation>
    <scope>IDENTIFICATION</scope>
</reference>
<dbReference type="AlphaFoldDB" id="A0A8C7XPW9"/>
<dbReference type="Gene3D" id="2.30.29.30">
    <property type="entry name" value="Pleckstrin-homology domain (PH domain)/Phosphotyrosine-binding domain (PTB)"/>
    <property type="match status" value="1"/>
</dbReference>
<dbReference type="SMART" id="SM00312">
    <property type="entry name" value="PX"/>
    <property type="match status" value="1"/>
</dbReference>
<dbReference type="PROSITE" id="PS50035">
    <property type="entry name" value="PLD"/>
    <property type="match status" value="1"/>
</dbReference>
<dbReference type="GO" id="GO:0035091">
    <property type="term" value="F:phosphatidylinositol binding"/>
    <property type="evidence" value="ECO:0007669"/>
    <property type="project" value="InterPro"/>
</dbReference>
<dbReference type="SUPFAM" id="SSF64268">
    <property type="entry name" value="PX domain"/>
    <property type="match status" value="1"/>
</dbReference>
<evidence type="ECO:0000256" key="8">
    <source>
        <dbReference type="PIRNR" id="PIRNR009376"/>
    </source>
</evidence>